<dbReference type="AlphaFoldDB" id="A0AAE0F425"/>
<dbReference type="EMBL" id="LGRX02026318">
    <property type="protein sequence ID" value="KAK3251048.1"/>
    <property type="molecule type" value="Genomic_DNA"/>
</dbReference>
<feature type="compositionally biased region" description="Acidic residues" evidence="1">
    <location>
        <begin position="1"/>
        <end position="15"/>
    </location>
</feature>
<evidence type="ECO:0000256" key="1">
    <source>
        <dbReference type="SAM" id="MobiDB-lite"/>
    </source>
</evidence>
<name>A0AAE0F425_9CHLO</name>
<protein>
    <submittedName>
        <fullName evidence="2">Uncharacterized protein</fullName>
    </submittedName>
</protein>
<accession>A0AAE0F425</accession>
<keyword evidence="3" id="KW-1185">Reference proteome</keyword>
<evidence type="ECO:0000313" key="3">
    <source>
        <dbReference type="Proteomes" id="UP001190700"/>
    </source>
</evidence>
<feature type="region of interest" description="Disordered" evidence="1">
    <location>
        <begin position="1"/>
        <end position="32"/>
    </location>
</feature>
<comment type="caution">
    <text evidence="2">The sequence shown here is derived from an EMBL/GenBank/DDBJ whole genome shotgun (WGS) entry which is preliminary data.</text>
</comment>
<sequence>MWPNDDECESVENDESNSSFQLDDPAPKSNRATYSSVPRFAARLKKISVVSTLEALQIWRAHTKESDHFEIPHTAQSCRDALRKLSSVRCNVHLATVTALVDTILKEASKDLTLSEELRAYLMLLPCFVHVAVEEKSKPGGGHTWIVRMKASVEDTRRYRPLQHMACSATFAEARTKCAEDDLDHIIEIDFVRYGMFRHDRF</sequence>
<evidence type="ECO:0000313" key="2">
    <source>
        <dbReference type="EMBL" id="KAK3251048.1"/>
    </source>
</evidence>
<organism evidence="2 3">
    <name type="scientific">Cymbomonas tetramitiformis</name>
    <dbReference type="NCBI Taxonomy" id="36881"/>
    <lineage>
        <taxon>Eukaryota</taxon>
        <taxon>Viridiplantae</taxon>
        <taxon>Chlorophyta</taxon>
        <taxon>Pyramimonadophyceae</taxon>
        <taxon>Pyramimonadales</taxon>
        <taxon>Pyramimonadaceae</taxon>
        <taxon>Cymbomonas</taxon>
    </lineage>
</organism>
<proteinExistence type="predicted"/>
<dbReference type="Proteomes" id="UP001190700">
    <property type="component" value="Unassembled WGS sequence"/>
</dbReference>
<reference evidence="2 3" key="1">
    <citation type="journal article" date="2015" name="Genome Biol. Evol.">
        <title>Comparative Genomics of a Bacterivorous Green Alga Reveals Evolutionary Causalities and Consequences of Phago-Mixotrophic Mode of Nutrition.</title>
        <authorList>
            <person name="Burns J.A."/>
            <person name="Paasch A."/>
            <person name="Narechania A."/>
            <person name="Kim E."/>
        </authorList>
    </citation>
    <scope>NUCLEOTIDE SEQUENCE [LARGE SCALE GENOMIC DNA]</scope>
    <source>
        <strain evidence="2 3">PLY_AMNH</strain>
    </source>
</reference>
<gene>
    <name evidence="2" type="ORF">CYMTET_39592</name>
</gene>